<dbReference type="Pfam" id="PF07690">
    <property type="entry name" value="MFS_1"/>
    <property type="match status" value="1"/>
</dbReference>
<comment type="similarity">
    <text evidence="2">Belongs to the major facilitator superfamily.</text>
</comment>
<sequence>MSTATVDANGINRKRLFVGACIALFPTAFSFALVGGILGQLKTEFILTNADIGMIGGAVLWGMALSLIFVAPFLEKIGLRVAATGAFFSHLIGVSLVLSAYFVSGSPSGYWVLFLGAIVMGIGNGLIEATGNPMTAALYPERKTVKLNHFHAFFPGGMVVGALLGFFMSQIGDLGAIDLGHWTVHIGVMYIPIFIYGAMLLPLKFPKTETAEAGVPVKEVLLYTITHPIVLLLIVIKMITLSLELGPMRWIPDVLENAGMHGMLVFAWLTGLMAVLRLFAGPVVERLAPTGMLFCAAILTGTGLILFSIFETGMVKLLFAATVFAFGVAFFFPTMVGLMSERFPKAGSVGIVLMIGAGMGVSGTLQGQMGVVADRYMPEALDEQRTVAILEEVEETFPLYLERAEQASGDLDALSELGYLPADVETVIERNEIALSDYRADGELNGPLTGNALRALLDSGIPAAADLQAEAGAVLRPADNYGGRMAFRWVAPIALIVAAFFAGMFIYDRKRGGYRAVKLDRGEPGTGGA</sequence>
<feature type="transmembrane region" description="Helical" evidence="7">
    <location>
        <begin position="109"/>
        <end position="127"/>
    </location>
</feature>
<evidence type="ECO:0000256" key="7">
    <source>
        <dbReference type="SAM" id="Phobius"/>
    </source>
</evidence>
<dbReference type="InterPro" id="IPR036259">
    <property type="entry name" value="MFS_trans_sf"/>
</dbReference>
<dbReference type="GO" id="GO:0022857">
    <property type="term" value="F:transmembrane transporter activity"/>
    <property type="evidence" value="ECO:0007669"/>
    <property type="project" value="InterPro"/>
</dbReference>
<proteinExistence type="inferred from homology"/>
<dbReference type="GO" id="GO:0016020">
    <property type="term" value="C:membrane"/>
    <property type="evidence" value="ECO:0007669"/>
    <property type="project" value="TreeGrafter"/>
</dbReference>
<reference evidence="9 10" key="1">
    <citation type="submission" date="2018-11" db="EMBL/GenBank/DDBJ databases">
        <title>Genomic Encyclopedia of Type Strains, Phase IV (KMG-IV): sequencing the most valuable type-strain genomes for metagenomic binning, comparative biology and taxonomic classification.</title>
        <authorList>
            <person name="Goeker M."/>
        </authorList>
    </citation>
    <scope>NUCLEOTIDE SEQUENCE [LARGE SCALE GENOMIC DNA]</scope>
    <source>
        <strain evidence="9 10">DSM 16974</strain>
    </source>
</reference>
<evidence type="ECO:0000256" key="1">
    <source>
        <dbReference type="ARBA" id="ARBA00004127"/>
    </source>
</evidence>
<comment type="caution">
    <text evidence="9">The sequence shown here is derived from an EMBL/GenBank/DDBJ whole genome shotgun (WGS) entry which is preliminary data.</text>
</comment>
<feature type="transmembrane region" description="Helical" evidence="7">
    <location>
        <begin position="220"/>
        <end position="240"/>
    </location>
</feature>
<dbReference type="InterPro" id="IPR051788">
    <property type="entry name" value="MFS_Transporter"/>
</dbReference>
<evidence type="ECO:0000256" key="5">
    <source>
        <dbReference type="ARBA" id="ARBA00022989"/>
    </source>
</evidence>
<dbReference type="PANTHER" id="PTHR23514:SF3">
    <property type="entry name" value="BYPASS OF STOP CODON PROTEIN 6"/>
    <property type="match status" value="1"/>
</dbReference>
<feature type="transmembrane region" description="Helical" evidence="7">
    <location>
        <begin position="81"/>
        <end position="103"/>
    </location>
</feature>
<feature type="transmembrane region" description="Helical" evidence="7">
    <location>
        <begin position="260"/>
        <end position="279"/>
    </location>
</feature>
<keyword evidence="6 7" id="KW-0472">Membrane</keyword>
<keyword evidence="3" id="KW-0813">Transport</keyword>
<evidence type="ECO:0000256" key="6">
    <source>
        <dbReference type="ARBA" id="ARBA00023136"/>
    </source>
</evidence>
<evidence type="ECO:0000256" key="3">
    <source>
        <dbReference type="ARBA" id="ARBA00022448"/>
    </source>
</evidence>
<dbReference type="InterPro" id="IPR011701">
    <property type="entry name" value="MFS"/>
</dbReference>
<dbReference type="AlphaFoldDB" id="A0A3N1P0L9"/>
<feature type="transmembrane region" description="Helical" evidence="7">
    <location>
        <begin position="486"/>
        <end position="507"/>
    </location>
</feature>
<dbReference type="InterPro" id="IPR020846">
    <property type="entry name" value="MFS_dom"/>
</dbReference>
<keyword evidence="5 7" id="KW-1133">Transmembrane helix</keyword>
<dbReference type="Gene3D" id="1.20.1250.20">
    <property type="entry name" value="MFS general substrate transporter like domains"/>
    <property type="match status" value="1"/>
</dbReference>
<dbReference type="GO" id="GO:0012505">
    <property type="term" value="C:endomembrane system"/>
    <property type="evidence" value="ECO:0007669"/>
    <property type="project" value="UniProtKB-SubCell"/>
</dbReference>
<evidence type="ECO:0000313" key="9">
    <source>
        <dbReference type="EMBL" id="ROQ21131.1"/>
    </source>
</evidence>
<feature type="transmembrane region" description="Helical" evidence="7">
    <location>
        <begin position="179"/>
        <end position="199"/>
    </location>
</feature>
<accession>A0A3N1P0L9</accession>
<name>A0A3N1P0L9_9GAMM</name>
<evidence type="ECO:0000256" key="2">
    <source>
        <dbReference type="ARBA" id="ARBA00008335"/>
    </source>
</evidence>
<evidence type="ECO:0000313" key="10">
    <source>
        <dbReference type="Proteomes" id="UP000273643"/>
    </source>
</evidence>
<dbReference type="OrthoDB" id="9783757at2"/>
<feature type="transmembrane region" description="Helical" evidence="7">
    <location>
        <begin position="316"/>
        <end position="339"/>
    </location>
</feature>
<feature type="transmembrane region" description="Helical" evidence="7">
    <location>
        <begin position="346"/>
        <end position="365"/>
    </location>
</feature>
<evidence type="ECO:0000259" key="8">
    <source>
        <dbReference type="PROSITE" id="PS50850"/>
    </source>
</evidence>
<evidence type="ECO:0000256" key="4">
    <source>
        <dbReference type="ARBA" id="ARBA00022692"/>
    </source>
</evidence>
<dbReference type="PROSITE" id="PS50850">
    <property type="entry name" value="MFS"/>
    <property type="match status" value="1"/>
</dbReference>
<dbReference type="RefSeq" id="WP_123638169.1">
    <property type="nucleotide sequence ID" value="NZ_JBHYFO010000008.1"/>
</dbReference>
<keyword evidence="10" id="KW-1185">Reference proteome</keyword>
<feature type="transmembrane region" description="Helical" evidence="7">
    <location>
        <begin position="16"/>
        <end position="40"/>
    </location>
</feature>
<feature type="transmembrane region" description="Helical" evidence="7">
    <location>
        <begin position="147"/>
        <end position="167"/>
    </location>
</feature>
<keyword evidence="4 7" id="KW-0812">Transmembrane</keyword>
<feature type="transmembrane region" description="Helical" evidence="7">
    <location>
        <begin position="291"/>
        <end position="310"/>
    </location>
</feature>
<dbReference type="PANTHER" id="PTHR23514">
    <property type="entry name" value="BYPASS OF STOP CODON PROTEIN 6"/>
    <property type="match status" value="1"/>
</dbReference>
<dbReference type="EMBL" id="RJUK01000001">
    <property type="protein sequence ID" value="ROQ21131.1"/>
    <property type="molecule type" value="Genomic_DNA"/>
</dbReference>
<feature type="domain" description="Major facilitator superfamily (MFS) profile" evidence="8">
    <location>
        <begin position="16"/>
        <end position="510"/>
    </location>
</feature>
<dbReference type="Proteomes" id="UP000273643">
    <property type="component" value="Unassembled WGS sequence"/>
</dbReference>
<dbReference type="SUPFAM" id="SSF103473">
    <property type="entry name" value="MFS general substrate transporter"/>
    <property type="match status" value="1"/>
</dbReference>
<organism evidence="9 10">
    <name type="scientific">Marinimicrobium koreense</name>
    <dbReference type="NCBI Taxonomy" id="306545"/>
    <lineage>
        <taxon>Bacteria</taxon>
        <taxon>Pseudomonadati</taxon>
        <taxon>Pseudomonadota</taxon>
        <taxon>Gammaproteobacteria</taxon>
        <taxon>Cellvibrionales</taxon>
        <taxon>Cellvibrionaceae</taxon>
        <taxon>Marinimicrobium</taxon>
    </lineage>
</organism>
<protein>
    <submittedName>
        <fullName evidence="9">Fucose permease</fullName>
    </submittedName>
</protein>
<gene>
    <name evidence="9" type="ORF">EDC38_1753</name>
</gene>
<comment type="subcellular location">
    <subcellularLocation>
        <location evidence="1">Endomembrane system</location>
        <topology evidence="1">Multi-pass membrane protein</topology>
    </subcellularLocation>
</comment>
<feature type="transmembrane region" description="Helical" evidence="7">
    <location>
        <begin position="52"/>
        <end position="74"/>
    </location>
</feature>